<sequence length="122" mass="13912">MIDLTGYHYGPDIDFEPDPPEPTFADGGVWRDAVARKAHVCDSCSCGRGIRAGERYRIHVGLDEDRQFFVSRHCTVMPEGCARDHAREVERERRLEHEPELPFPPLPPRALQLALTDDDIPF</sequence>
<reference evidence="2" key="4">
    <citation type="submission" date="2023-01" db="EMBL/GenBank/DDBJ databases">
        <title>Draft genome sequence of Methylobacterium oxalidis strain NBRC 107715.</title>
        <authorList>
            <person name="Sun Q."/>
            <person name="Mori K."/>
        </authorList>
    </citation>
    <scope>NUCLEOTIDE SEQUENCE</scope>
    <source>
        <strain evidence="2">NBRC 107715</strain>
    </source>
</reference>
<gene>
    <name evidence="2" type="ORF">GCM10007888_06800</name>
    <name evidence="1" type="ORF">MOX02_17530</name>
</gene>
<organism evidence="1 3">
    <name type="scientific">Methylobacterium oxalidis</name>
    <dbReference type="NCBI Taxonomy" id="944322"/>
    <lineage>
        <taxon>Bacteria</taxon>
        <taxon>Pseudomonadati</taxon>
        <taxon>Pseudomonadota</taxon>
        <taxon>Alphaproteobacteria</taxon>
        <taxon>Hyphomicrobiales</taxon>
        <taxon>Methylobacteriaceae</taxon>
        <taxon>Methylobacterium</taxon>
    </lineage>
</organism>
<name>A0A512J199_9HYPH</name>
<evidence type="ECO:0000313" key="4">
    <source>
        <dbReference type="Proteomes" id="UP001156856"/>
    </source>
</evidence>
<reference evidence="1 3" key="3">
    <citation type="submission" date="2019-07" db="EMBL/GenBank/DDBJ databases">
        <title>Whole genome shotgun sequence of Methylobacterium oxalidis NBRC 107715.</title>
        <authorList>
            <person name="Hosoyama A."/>
            <person name="Uohara A."/>
            <person name="Ohji S."/>
            <person name="Ichikawa N."/>
        </authorList>
    </citation>
    <scope>NUCLEOTIDE SEQUENCE [LARGE SCALE GENOMIC DNA]</scope>
    <source>
        <strain evidence="1 3">NBRC 107715</strain>
    </source>
</reference>
<keyword evidence="4" id="KW-1185">Reference proteome</keyword>
<dbReference type="Proteomes" id="UP000321960">
    <property type="component" value="Unassembled WGS sequence"/>
</dbReference>
<dbReference type="EMBL" id="BSPK01000008">
    <property type="protein sequence ID" value="GLS62299.1"/>
    <property type="molecule type" value="Genomic_DNA"/>
</dbReference>
<dbReference type="AlphaFoldDB" id="A0A512J199"/>
<accession>A0A512J199</accession>
<evidence type="ECO:0000313" key="1">
    <source>
        <dbReference type="EMBL" id="GEP03715.1"/>
    </source>
</evidence>
<dbReference type="Proteomes" id="UP001156856">
    <property type="component" value="Unassembled WGS sequence"/>
</dbReference>
<reference evidence="4" key="2">
    <citation type="journal article" date="2019" name="Int. J. Syst. Evol. Microbiol.">
        <title>The Global Catalogue of Microorganisms (GCM) 10K type strain sequencing project: providing services to taxonomists for standard genome sequencing and annotation.</title>
        <authorList>
            <consortium name="The Broad Institute Genomics Platform"/>
            <consortium name="The Broad Institute Genome Sequencing Center for Infectious Disease"/>
            <person name="Wu L."/>
            <person name="Ma J."/>
        </authorList>
    </citation>
    <scope>NUCLEOTIDE SEQUENCE [LARGE SCALE GENOMIC DNA]</scope>
    <source>
        <strain evidence="4">NBRC 107715</strain>
    </source>
</reference>
<comment type="caution">
    <text evidence="1">The sequence shown here is derived from an EMBL/GenBank/DDBJ whole genome shotgun (WGS) entry which is preliminary data.</text>
</comment>
<evidence type="ECO:0000313" key="3">
    <source>
        <dbReference type="Proteomes" id="UP000321960"/>
    </source>
</evidence>
<reference evidence="2" key="1">
    <citation type="journal article" date="2014" name="Int. J. Syst. Evol. Microbiol.">
        <title>Complete genome of a new Firmicutes species belonging to the dominant human colonic microbiota ('Ruminococcus bicirculans') reveals two chromosomes and a selective capacity to utilize plant glucans.</title>
        <authorList>
            <consortium name="NISC Comparative Sequencing Program"/>
            <person name="Wegmann U."/>
            <person name="Louis P."/>
            <person name="Goesmann A."/>
            <person name="Henrissat B."/>
            <person name="Duncan S.H."/>
            <person name="Flint H.J."/>
        </authorList>
    </citation>
    <scope>NUCLEOTIDE SEQUENCE</scope>
    <source>
        <strain evidence="2">NBRC 107715</strain>
    </source>
</reference>
<protein>
    <submittedName>
        <fullName evidence="1">Uncharacterized protein</fullName>
    </submittedName>
</protein>
<dbReference type="EMBL" id="BJZU01000028">
    <property type="protein sequence ID" value="GEP03715.1"/>
    <property type="molecule type" value="Genomic_DNA"/>
</dbReference>
<dbReference type="RefSeq" id="WP_147025409.1">
    <property type="nucleotide sequence ID" value="NZ_BJZU01000028.1"/>
</dbReference>
<proteinExistence type="predicted"/>
<evidence type="ECO:0000313" key="2">
    <source>
        <dbReference type="EMBL" id="GLS62299.1"/>
    </source>
</evidence>
<dbReference type="OrthoDB" id="7993284at2"/>